<name>A0ABU6V5Z9_9FABA</name>
<gene>
    <name evidence="2" type="ORF">PIB30_018003</name>
</gene>
<keyword evidence="3" id="KW-1185">Reference proteome</keyword>
<comment type="caution">
    <text evidence="2">The sequence shown here is derived from an EMBL/GenBank/DDBJ whole genome shotgun (WGS) entry which is preliminary data.</text>
</comment>
<organism evidence="2 3">
    <name type="scientific">Stylosanthes scabra</name>
    <dbReference type="NCBI Taxonomy" id="79078"/>
    <lineage>
        <taxon>Eukaryota</taxon>
        <taxon>Viridiplantae</taxon>
        <taxon>Streptophyta</taxon>
        <taxon>Embryophyta</taxon>
        <taxon>Tracheophyta</taxon>
        <taxon>Spermatophyta</taxon>
        <taxon>Magnoliopsida</taxon>
        <taxon>eudicotyledons</taxon>
        <taxon>Gunneridae</taxon>
        <taxon>Pentapetalae</taxon>
        <taxon>rosids</taxon>
        <taxon>fabids</taxon>
        <taxon>Fabales</taxon>
        <taxon>Fabaceae</taxon>
        <taxon>Papilionoideae</taxon>
        <taxon>50 kb inversion clade</taxon>
        <taxon>dalbergioids sensu lato</taxon>
        <taxon>Dalbergieae</taxon>
        <taxon>Pterocarpus clade</taxon>
        <taxon>Stylosanthes</taxon>
    </lineage>
</organism>
<protein>
    <submittedName>
        <fullName evidence="2">Uncharacterized protein</fullName>
    </submittedName>
</protein>
<accession>A0ABU6V5Z9</accession>
<feature type="region of interest" description="Disordered" evidence="1">
    <location>
        <begin position="202"/>
        <end position="223"/>
    </location>
</feature>
<evidence type="ECO:0000313" key="2">
    <source>
        <dbReference type="EMBL" id="MED6169081.1"/>
    </source>
</evidence>
<evidence type="ECO:0000313" key="3">
    <source>
        <dbReference type="Proteomes" id="UP001341840"/>
    </source>
</evidence>
<evidence type="ECO:0000256" key="1">
    <source>
        <dbReference type="SAM" id="MobiDB-lite"/>
    </source>
</evidence>
<sequence length="300" mass="34772">MVSGVIYYEYEKREKFEDYDMKANAELGTFKIRRYHFDDESFIHPLYSVRFDPDRSYEIPIEALMVDKYSPRGMPSTQRERLTSSVKGTSSFRHRMASRSLRKPRSWELIPPSKGWMCKGDDKKEIGRMEPSVKKEVSSKEDLEEEEDPEEEEEGSEEEEASEEGIPASSSLPMDMDADEDYLHFIDRCLYAVVSSSPLSKSPLLPSLNQKREERSKRKRDCERGKLAPPRCVAVLEAWHLRALLRRPSWRKLRRRSAPPVRGIGHGGGWFCRHSIRRSAVEFCSAVEVHVAGAHRRCFP</sequence>
<feature type="compositionally biased region" description="Basic and acidic residues" evidence="1">
    <location>
        <begin position="210"/>
        <end position="223"/>
    </location>
</feature>
<feature type="region of interest" description="Disordered" evidence="1">
    <location>
        <begin position="112"/>
        <end position="174"/>
    </location>
</feature>
<reference evidence="2 3" key="1">
    <citation type="journal article" date="2023" name="Plants (Basel)">
        <title>Bridging the Gap: Combining Genomics and Transcriptomics Approaches to Understand Stylosanthes scabra, an Orphan Legume from the Brazilian Caatinga.</title>
        <authorList>
            <person name="Ferreira-Neto J.R.C."/>
            <person name="da Silva M.D."/>
            <person name="Binneck E."/>
            <person name="de Melo N.F."/>
            <person name="da Silva R.H."/>
            <person name="de Melo A.L.T.M."/>
            <person name="Pandolfi V."/>
            <person name="Bustamante F.O."/>
            <person name="Brasileiro-Vidal A.C."/>
            <person name="Benko-Iseppon A.M."/>
        </authorList>
    </citation>
    <scope>NUCLEOTIDE SEQUENCE [LARGE SCALE GENOMIC DNA]</scope>
    <source>
        <tissue evidence="2">Leaves</tissue>
    </source>
</reference>
<dbReference type="EMBL" id="JASCZI010151088">
    <property type="protein sequence ID" value="MED6169081.1"/>
    <property type="molecule type" value="Genomic_DNA"/>
</dbReference>
<feature type="compositionally biased region" description="Acidic residues" evidence="1">
    <location>
        <begin position="142"/>
        <end position="163"/>
    </location>
</feature>
<proteinExistence type="predicted"/>
<dbReference type="Proteomes" id="UP001341840">
    <property type="component" value="Unassembled WGS sequence"/>
</dbReference>
<feature type="compositionally biased region" description="Basic and acidic residues" evidence="1">
    <location>
        <begin position="119"/>
        <end position="141"/>
    </location>
</feature>
<feature type="region of interest" description="Disordered" evidence="1">
    <location>
        <begin position="70"/>
        <end position="99"/>
    </location>
</feature>